<organism evidence="2 3">
    <name type="scientific">Kitasatospora arboriphila</name>
    <dbReference type="NCBI Taxonomy" id="258052"/>
    <lineage>
        <taxon>Bacteria</taxon>
        <taxon>Bacillati</taxon>
        <taxon>Actinomycetota</taxon>
        <taxon>Actinomycetes</taxon>
        <taxon>Kitasatosporales</taxon>
        <taxon>Streptomycetaceae</taxon>
        <taxon>Kitasatospora</taxon>
    </lineage>
</organism>
<name>A0ABN1TA63_9ACTN</name>
<reference evidence="2 3" key="1">
    <citation type="journal article" date="2019" name="Int. J. Syst. Evol. Microbiol.">
        <title>The Global Catalogue of Microorganisms (GCM) 10K type strain sequencing project: providing services to taxonomists for standard genome sequencing and annotation.</title>
        <authorList>
            <consortium name="The Broad Institute Genomics Platform"/>
            <consortium name="The Broad Institute Genome Sequencing Center for Infectious Disease"/>
            <person name="Wu L."/>
            <person name="Ma J."/>
        </authorList>
    </citation>
    <scope>NUCLEOTIDE SEQUENCE [LARGE SCALE GENOMIC DNA]</scope>
    <source>
        <strain evidence="2 3">JCM 13002</strain>
    </source>
</reference>
<sequence length="86" mass="8507">MSGQQQRAGGGAQPVGGHHQVGLALGAAGRDPGGPAGVAGDARRLVRWCEGVVFHTAAGAGRALGVPGPQELRAEAARYLDALLAS</sequence>
<comment type="caution">
    <text evidence="2">The sequence shown here is derived from an EMBL/GenBank/DDBJ whole genome shotgun (WGS) entry which is preliminary data.</text>
</comment>
<dbReference type="EMBL" id="BAAALD010000004">
    <property type="protein sequence ID" value="GAA1070766.1"/>
    <property type="molecule type" value="Genomic_DNA"/>
</dbReference>
<evidence type="ECO:0008006" key="4">
    <source>
        <dbReference type="Google" id="ProtNLM"/>
    </source>
</evidence>
<gene>
    <name evidence="2" type="ORF">GCM10009663_07050</name>
</gene>
<feature type="region of interest" description="Disordered" evidence="1">
    <location>
        <begin position="1"/>
        <end position="39"/>
    </location>
</feature>
<keyword evidence="3" id="KW-1185">Reference proteome</keyword>
<evidence type="ECO:0000313" key="2">
    <source>
        <dbReference type="EMBL" id="GAA1070766.1"/>
    </source>
</evidence>
<feature type="compositionally biased region" description="Low complexity" evidence="1">
    <location>
        <begin position="15"/>
        <end position="30"/>
    </location>
</feature>
<dbReference type="Proteomes" id="UP001499987">
    <property type="component" value="Unassembled WGS sequence"/>
</dbReference>
<protein>
    <recommendedName>
        <fullName evidence="4">Tetracyclin repressor-like C-terminal domain-containing protein</fullName>
    </recommendedName>
</protein>
<evidence type="ECO:0000313" key="3">
    <source>
        <dbReference type="Proteomes" id="UP001499987"/>
    </source>
</evidence>
<proteinExistence type="predicted"/>
<accession>A0ABN1TA63</accession>
<evidence type="ECO:0000256" key="1">
    <source>
        <dbReference type="SAM" id="MobiDB-lite"/>
    </source>
</evidence>